<sequence length="335" mass="37616">MHNRKEYLRHLLHTEEWTNAEKEWMLQYLDGNDLSELEAVAAEEFNADLDTVKHTLDRKLSEKLLKRIHKDIPLPAGSRRSIIRVYSLRIAAAAAILLVAGLGYYTLTRQKPQQQVVATAKERRTVTLPDGSLVSLEPGSTLEYPERFDQATREVNLSGEAFFEVATNEKQPFVIHSSLINTTVLATSFNIEARNASEARVVVVTGRVQVLANSNSGNEAPSMIVTANKSATYNKATDHMEMKDAADDARFYAQKRSGKFIYKDVALEKVVNDLERYYHTTIMTEQRIRQCAFNGDFNVDDSLDKALTLIAISLNANIHKDSTTNSYRITGGSCQ</sequence>
<feature type="domain" description="FecR protein" evidence="2">
    <location>
        <begin position="117"/>
        <end position="209"/>
    </location>
</feature>
<dbReference type="Gene3D" id="3.55.50.30">
    <property type="match status" value="1"/>
</dbReference>
<evidence type="ECO:0000313" key="5">
    <source>
        <dbReference type="Proteomes" id="UP000316778"/>
    </source>
</evidence>
<dbReference type="OrthoDB" id="645173at2"/>
<dbReference type="RefSeq" id="WP_145718231.1">
    <property type="nucleotide sequence ID" value="NZ_BAAAFY010000002.1"/>
</dbReference>
<proteinExistence type="predicted"/>
<dbReference type="EMBL" id="VLLG01000005">
    <property type="protein sequence ID" value="TWI84514.1"/>
    <property type="molecule type" value="Genomic_DNA"/>
</dbReference>
<feature type="transmembrane region" description="Helical" evidence="1">
    <location>
        <begin position="86"/>
        <end position="107"/>
    </location>
</feature>
<organism evidence="4 5">
    <name type="scientific">Chitinophaga japonensis</name>
    <name type="common">Flexibacter japonensis</name>
    <dbReference type="NCBI Taxonomy" id="104662"/>
    <lineage>
        <taxon>Bacteria</taxon>
        <taxon>Pseudomonadati</taxon>
        <taxon>Bacteroidota</taxon>
        <taxon>Chitinophagia</taxon>
        <taxon>Chitinophagales</taxon>
        <taxon>Chitinophagaceae</taxon>
        <taxon>Chitinophaga</taxon>
    </lineage>
</organism>
<dbReference type="Pfam" id="PF04773">
    <property type="entry name" value="FecR"/>
    <property type="match status" value="1"/>
</dbReference>
<keyword evidence="1" id="KW-0472">Membrane</keyword>
<keyword evidence="1" id="KW-0812">Transmembrane</keyword>
<name>A0A562SU78_CHIJA</name>
<dbReference type="Gene3D" id="2.60.120.1440">
    <property type="match status" value="1"/>
</dbReference>
<keyword evidence="5" id="KW-1185">Reference proteome</keyword>
<dbReference type="GO" id="GO:0016989">
    <property type="term" value="F:sigma factor antagonist activity"/>
    <property type="evidence" value="ECO:0007669"/>
    <property type="project" value="TreeGrafter"/>
</dbReference>
<dbReference type="Pfam" id="PF16344">
    <property type="entry name" value="FecR_C"/>
    <property type="match status" value="1"/>
</dbReference>
<dbReference type="PANTHER" id="PTHR30273:SF2">
    <property type="entry name" value="PROTEIN FECR"/>
    <property type="match status" value="1"/>
</dbReference>
<keyword evidence="1" id="KW-1133">Transmembrane helix</keyword>
<dbReference type="InterPro" id="IPR032508">
    <property type="entry name" value="FecR_C"/>
</dbReference>
<feature type="domain" description="Protein FecR C-terminal" evidence="3">
    <location>
        <begin position="259"/>
        <end position="319"/>
    </location>
</feature>
<comment type="caution">
    <text evidence="4">The sequence shown here is derived from an EMBL/GenBank/DDBJ whole genome shotgun (WGS) entry which is preliminary data.</text>
</comment>
<dbReference type="InterPro" id="IPR012373">
    <property type="entry name" value="Ferrdict_sens_TM"/>
</dbReference>
<dbReference type="PIRSF" id="PIRSF018266">
    <property type="entry name" value="FecR"/>
    <property type="match status" value="1"/>
</dbReference>
<protein>
    <submittedName>
        <fullName evidence="4">FecR family protein</fullName>
    </submittedName>
</protein>
<dbReference type="AlphaFoldDB" id="A0A562SU78"/>
<evidence type="ECO:0000259" key="2">
    <source>
        <dbReference type="Pfam" id="PF04773"/>
    </source>
</evidence>
<evidence type="ECO:0000313" key="4">
    <source>
        <dbReference type="EMBL" id="TWI84514.1"/>
    </source>
</evidence>
<evidence type="ECO:0000259" key="3">
    <source>
        <dbReference type="Pfam" id="PF16344"/>
    </source>
</evidence>
<accession>A0A562SU78</accession>
<evidence type="ECO:0000256" key="1">
    <source>
        <dbReference type="SAM" id="Phobius"/>
    </source>
</evidence>
<dbReference type="Proteomes" id="UP000316778">
    <property type="component" value="Unassembled WGS sequence"/>
</dbReference>
<gene>
    <name evidence="4" type="ORF">LX66_4884</name>
</gene>
<dbReference type="InterPro" id="IPR006860">
    <property type="entry name" value="FecR"/>
</dbReference>
<dbReference type="PANTHER" id="PTHR30273">
    <property type="entry name" value="PERIPLASMIC SIGNAL SENSOR AND SIGMA FACTOR ACTIVATOR FECR-RELATED"/>
    <property type="match status" value="1"/>
</dbReference>
<reference evidence="4 5" key="1">
    <citation type="journal article" date="2013" name="Stand. Genomic Sci.">
        <title>Genomic Encyclopedia of Type Strains, Phase I: The one thousand microbial genomes (KMG-I) project.</title>
        <authorList>
            <person name="Kyrpides N.C."/>
            <person name="Woyke T."/>
            <person name="Eisen J.A."/>
            <person name="Garrity G."/>
            <person name="Lilburn T.G."/>
            <person name="Beck B.J."/>
            <person name="Whitman W.B."/>
            <person name="Hugenholtz P."/>
            <person name="Klenk H.P."/>
        </authorList>
    </citation>
    <scope>NUCLEOTIDE SEQUENCE [LARGE SCALE GENOMIC DNA]</scope>
    <source>
        <strain evidence="4 5">DSM 13484</strain>
    </source>
</reference>